<evidence type="ECO:0000313" key="6">
    <source>
        <dbReference type="EMBL" id="AZR73022.1"/>
    </source>
</evidence>
<gene>
    <name evidence="6" type="ORF">BBF96_06190</name>
</gene>
<organism evidence="6 7">
    <name type="scientific">Anoxybacter fermentans</name>
    <dbReference type="NCBI Taxonomy" id="1323375"/>
    <lineage>
        <taxon>Bacteria</taxon>
        <taxon>Bacillati</taxon>
        <taxon>Bacillota</taxon>
        <taxon>Clostridia</taxon>
        <taxon>Halanaerobiales</taxon>
        <taxon>Anoxybacter</taxon>
    </lineage>
</organism>
<evidence type="ECO:0000256" key="2">
    <source>
        <dbReference type="HAMAP-Rule" id="MF_02087"/>
    </source>
</evidence>
<dbReference type="HAMAP" id="MF_02087">
    <property type="entry name" value="PLP_homeostasis"/>
    <property type="match status" value="1"/>
</dbReference>
<name>A0A3Q9HQB4_9FIRM</name>
<dbReference type="PANTHER" id="PTHR10146:SF14">
    <property type="entry name" value="PYRIDOXAL PHOSPHATE HOMEOSTASIS PROTEIN"/>
    <property type="match status" value="1"/>
</dbReference>
<dbReference type="AlphaFoldDB" id="A0A3Q9HQB4"/>
<comment type="function">
    <text evidence="2">Pyridoxal 5'-phosphate (PLP)-binding protein, which is involved in PLP homeostasis.</text>
</comment>
<dbReference type="KEGG" id="aft:BBF96_06190"/>
<dbReference type="SUPFAM" id="SSF51419">
    <property type="entry name" value="PLP-binding barrel"/>
    <property type="match status" value="1"/>
</dbReference>
<protein>
    <recommendedName>
        <fullName evidence="2">Pyridoxal phosphate homeostasis protein</fullName>
        <shortName evidence="2">PLP homeostasis protein</shortName>
    </recommendedName>
</protein>
<evidence type="ECO:0000256" key="4">
    <source>
        <dbReference type="RuleBase" id="RU004514"/>
    </source>
</evidence>
<feature type="domain" description="Alanine racemase N-terminal" evidence="5">
    <location>
        <begin position="7"/>
        <end position="228"/>
    </location>
</feature>
<dbReference type="GO" id="GO:0030170">
    <property type="term" value="F:pyridoxal phosphate binding"/>
    <property type="evidence" value="ECO:0007669"/>
    <property type="project" value="UniProtKB-UniRule"/>
</dbReference>
<dbReference type="Gene3D" id="3.20.20.10">
    <property type="entry name" value="Alanine racemase"/>
    <property type="match status" value="1"/>
</dbReference>
<dbReference type="CDD" id="cd00635">
    <property type="entry name" value="PLPDE_III_YBL036c_like"/>
    <property type="match status" value="1"/>
</dbReference>
<proteinExistence type="inferred from homology"/>
<dbReference type="RefSeq" id="WP_127016352.1">
    <property type="nucleotide sequence ID" value="NZ_CP016379.1"/>
</dbReference>
<dbReference type="Proteomes" id="UP000267250">
    <property type="component" value="Chromosome"/>
</dbReference>
<keyword evidence="1 2" id="KW-0663">Pyridoxal phosphate</keyword>
<evidence type="ECO:0000256" key="3">
    <source>
        <dbReference type="PIRSR" id="PIRSR004848-1"/>
    </source>
</evidence>
<dbReference type="InterPro" id="IPR001608">
    <property type="entry name" value="Ala_racemase_N"/>
</dbReference>
<evidence type="ECO:0000259" key="5">
    <source>
        <dbReference type="Pfam" id="PF01168"/>
    </source>
</evidence>
<keyword evidence="7" id="KW-1185">Reference proteome</keyword>
<dbReference type="InterPro" id="IPR011078">
    <property type="entry name" value="PyrdxlP_homeostasis"/>
</dbReference>
<evidence type="ECO:0000256" key="1">
    <source>
        <dbReference type="ARBA" id="ARBA00022898"/>
    </source>
</evidence>
<dbReference type="FunFam" id="3.20.20.10:FF:000018">
    <property type="entry name" value="Pyridoxal phosphate homeostasis protein"/>
    <property type="match status" value="1"/>
</dbReference>
<dbReference type="EMBL" id="CP016379">
    <property type="protein sequence ID" value="AZR73022.1"/>
    <property type="molecule type" value="Genomic_DNA"/>
</dbReference>
<accession>A0A3Q9HQB4</accession>
<dbReference type="Pfam" id="PF01168">
    <property type="entry name" value="Ala_racemase_N"/>
    <property type="match status" value="1"/>
</dbReference>
<dbReference type="PANTHER" id="PTHR10146">
    <property type="entry name" value="PROLINE SYNTHETASE CO-TRANSCRIBED BACTERIAL HOMOLOG PROTEIN"/>
    <property type="match status" value="1"/>
</dbReference>
<dbReference type="PIRSF" id="PIRSF004848">
    <property type="entry name" value="YBL036c_PLPDEIII"/>
    <property type="match status" value="1"/>
</dbReference>
<comment type="similarity">
    <text evidence="2 4">Belongs to the pyridoxal phosphate-binding protein YggS/PROSC family.</text>
</comment>
<dbReference type="NCBIfam" id="TIGR00044">
    <property type="entry name" value="YggS family pyridoxal phosphate-dependent enzyme"/>
    <property type="match status" value="1"/>
</dbReference>
<dbReference type="OrthoDB" id="9804072at2"/>
<feature type="modified residue" description="N6-(pyridoxal phosphate)lysine" evidence="2 3">
    <location>
        <position position="35"/>
    </location>
</feature>
<sequence>MGLLERLADVQRRIRLAAERVNRNPEEIKLIPVSKYHSIEKIQTLLKAGIYDFGESRVQELREKQSQLPKDVNWHLIGHLQRNKVKYVVRMPNCKLIHSVDNLRLVQEIQRRCELEDTTMDILVQVNVANDDAKFGILSGEALEFVKKVAEFDRVKVKGLMTIVPEVDDPEEVRPYFRRLKELSEEIRKAAIPGVEMAELSMGMTNDFEVAIEEGATMVRIGSAIFGPRK</sequence>
<dbReference type="InterPro" id="IPR029066">
    <property type="entry name" value="PLP-binding_barrel"/>
</dbReference>
<evidence type="ECO:0000313" key="7">
    <source>
        <dbReference type="Proteomes" id="UP000267250"/>
    </source>
</evidence>
<comment type="cofactor">
    <cofactor evidence="3">
        <name>pyridoxal 5'-phosphate</name>
        <dbReference type="ChEBI" id="CHEBI:597326"/>
    </cofactor>
</comment>
<reference evidence="6 7" key="1">
    <citation type="submission" date="2016-07" db="EMBL/GenBank/DDBJ databases">
        <title>Genome and transcriptome analysis of iron-reducing fermentative bacteria Anoxybacter fermentans.</title>
        <authorList>
            <person name="Zeng X."/>
            <person name="Shao Z."/>
        </authorList>
    </citation>
    <scope>NUCLEOTIDE SEQUENCE [LARGE SCALE GENOMIC DNA]</scope>
    <source>
        <strain evidence="6 7">DY22613</strain>
    </source>
</reference>